<dbReference type="Proteomes" id="UP000812270">
    <property type="component" value="Unassembled WGS sequence"/>
</dbReference>
<comment type="caution">
    <text evidence="2">The sequence shown here is derived from an EMBL/GenBank/DDBJ whole genome shotgun (WGS) entry which is preliminary data.</text>
</comment>
<evidence type="ECO:0000256" key="1">
    <source>
        <dbReference type="SAM" id="SignalP"/>
    </source>
</evidence>
<accession>A0A9E2W2M4</accession>
<keyword evidence="1" id="KW-0732">Signal</keyword>
<feature type="signal peptide" evidence="1">
    <location>
        <begin position="1"/>
        <end position="22"/>
    </location>
</feature>
<name>A0A9E2W2M4_9BACT</name>
<dbReference type="AlphaFoldDB" id="A0A9E2W2M4"/>
<evidence type="ECO:0000313" key="3">
    <source>
        <dbReference type="Proteomes" id="UP000812270"/>
    </source>
</evidence>
<dbReference type="RefSeq" id="WP_217791140.1">
    <property type="nucleotide sequence ID" value="NZ_JAHSPG010000006.1"/>
</dbReference>
<dbReference type="EMBL" id="JAHSPG010000006">
    <property type="protein sequence ID" value="MBV4357495.1"/>
    <property type="molecule type" value="Genomic_DNA"/>
</dbReference>
<keyword evidence="3" id="KW-1185">Reference proteome</keyword>
<sequence>MYPIRKIFLASSLLFCCMTSMAQQDVNNVLDKIKGSLSLEVWHFDAGNKILEKQKVAFINKSDGSLKTQDAEWKTSVTAIQQEADGAVQLNIKFTLLSGTVNNASTAINFNFSDWSTKNYVMIPAAVYNGNRFPVLKGGYMPPYTSDMFCNKNVPLTISDNPRLALHEGEPSKIDLLTWNASTPVMSFFSPAMHKGFIVLTEPKTKWGINGLSVEENADRSKAGFSVTAPGVREYAAGFGDFSKSHDKPCNWKTGDEIDVKLYVYVFSATDIPSFLQTYMDKRKKLLGETPQYYVAPMSAIFHYTTLQLDKARVHKPSFYDTMYFPENSFTRFQLGWIGGLMNTYPMLSLNDAERSKWIANTFDFVVSKMQGKSGFFYGVLDNGITTVPERPIPDSIKALHPEIVSDAMVRKNGDALLWMYKHFLLYKELGRANEIKPEWEAAAKRLAQAFVTTFEREGELGQYVDPESGKIVVYNSAAISSAPAGLVLAAIYCHEPAFLKAAEAIADSYYNRFTKTLGLTGGNCGDISMDPDSESTFGLLESFMALYWATGKKHWLELAKAETALGSTWTVSYNYEFPKQSDLGSFDAHSTGAVWASTQNKHAAPGICSASGDYLFKLYRATGDTKVAQLLKDIINGHTEQVELPNRPTVSAGVTGAERGAKLGCSMERVQISDAEGRGVIGKLYNGSNGWTELNGLLMSLELPGIYLQTDRNEMFVFDQVQATSAKQKDGSILVTLKNPTPFDASVSVFAETSKQSLKPLSYTAFVHWPKVAVAAGKETIARVASNGNVTVIK</sequence>
<reference evidence="2" key="1">
    <citation type="submission" date="2021-06" db="EMBL/GenBank/DDBJ databases">
        <authorList>
            <person name="Huq M.A."/>
        </authorList>
    </citation>
    <scope>NUCLEOTIDE SEQUENCE</scope>
    <source>
        <strain evidence="2">MAH-26</strain>
    </source>
</reference>
<evidence type="ECO:0008006" key="4">
    <source>
        <dbReference type="Google" id="ProtNLM"/>
    </source>
</evidence>
<evidence type="ECO:0000313" key="2">
    <source>
        <dbReference type="EMBL" id="MBV4357495.1"/>
    </source>
</evidence>
<feature type="chain" id="PRO_5038352553" description="Alpha-L-rhamnosidase six-hairpin glycosidase domain-containing protein" evidence="1">
    <location>
        <begin position="23"/>
        <end position="795"/>
    </location>
</feature>
<proteinExistence type="predicted"/>
<protein>
    <recommendedName>
        <fullName evidence="4">Alpha-L-rhamnosidase six-hairpin glycosidase domain-containing protein</fullName>
    </recommendedName>
</protein>
<organism evidence="2 3">
    <name type="scientific">Pinibacter aurantiacus</name>
    <dbReference type="NCBI Taxonomy" id="2851599"/>
    <lineage>
        <taxon>Bacteria</taxon>
        <taxon>Pseudomonadati</taxon>
        <taxon>Bacteroidota</taxon>
        <taxon>Chitinophagia</taxon>
        <taxon>Chitinophagales</taxon>
        <taxon>Chitinophagaceae</taxon>
        <taxon>Pinibacter</taxon>
    </lineage>
</organism>
<gene>
    <name evidence="2" type="ORF">KTO63_10080</name>
</gene>